<dbReference type="OrthoDB" id="194358at2759"/>
<reference evidence="2" key="1">
    <citation type="submission" date="2020-07" db="EMBL/GenBank/DDBJ databases">
        <title>Genome sequence and genetic diversity analysis of an under-domesticated orphan crop, white fonio (Digitaria exilis).</title>
        <authorList>
            <person name="Bennetzen J.L."/>
            <person name="Chen S."/>
            <person name="Ma X."/>
            <person name="Wang X."/>
            <person name="Yssel A.E.J."/>
            <person name="Chaluvadi S.R."/>
            <person name="Johnson M."/>
            <person name="Gangashetty P."/>
            <person name="Hamidou F."/>
            <person name="Sanogo M.D."/>
            <person name="Zwaenepoel A."/>
            <person name="Wallace J."/>
            <person name="Van De Peer Y."/>
            <person name="Van Deynze A."/>
        </authorList>
    </citation>
    <scope>NUCLEOTIDE SEQUENCE</scope>
    <source>
        <tissue evidence="2">Leaves</tissue>
    </source>
</reference>
<gene>
    <name evidence="2" type="ORF">HU200_039820</name>
</gene>
<organism evidence="2 3">
    <name type="scientific">Digitaria exilis</name>
    <dbReference type="NCBI Taxonomy" id="1010633"/>
    <lineage>
        <taxon>Eukaryota</taxon>
        <taxon>Viridiplantae</taxon>
        <taxon>Streptophyta</taxon>
        <taxon>Embryophyta</taxon>
        <taxon>Tracheophyta</taxon>
        <taxon>Spermatophyta</taxon>
        <taxon>Magnoliopsida</taxon>
        <taxon>Liliopsida</taxon>
        <taxon>Poales</taxon>
        <taxon>Poaceae</taxon>
        <taxon>PACMAD clade</taxon>
        <taxon>Panicoideae</taxon>
        <taxon>Panicodae</taxon>
        <taxon>Paniceae</taxon>
        <taxon>Anthephorinae</taxon>
        <taxon>Digitaria</taxon>
    </lineage>
</organism>
<dbReference type="Gene3D" id="1.25.40.10">
    <property type="entry name" value="Tetratricopeptide repeat domain"/>
    <property type="match status" value="1"/>
</dbReference>
<dbReference type="Proteomes" id="UP000636709">
    <property type="component" value="Unassembled WGS sequence"/>
</dbReference>
<proteinExistence type="predicted"/>
<dbReference type="InterPro" id="IPR002110">
    <property type="entry name" value="Ankyrin_rpt"/>
</dbReference>
<dbReference type="InterPro" id="IPR011990">
    <property type="entry name" value="TPR-like_helical_dom_sf"/>
</dbReference>
<dbReference type="PROSITE" id="PS50297">
    <property type="entry name" value="ANK_REP_REGION"/>
    <property type="match status" value="2"/>
</dbReference>
<evidence type="ECO:0000256" key="1">
    <source>
        <dbReference type="PROSITE-ProRule" id="PRU00023"/>
    </source>
</evidence>
<accession>A0A835EKM4</accession>
<feature type="repeat" description="ANK" evidence="1">
    <location>
        <begin position="4"/>
        <end position="37"/>
    </location>
</feature>
<dbReference type="SMART" id="SM00248">
    <property type="entry name" value="ANK"/>
    <property type="match status" value="4"/>
</dbReference>
<dbReference type="Gene3D" id="1.25.40.20">
    <property type="entry name" value="Ankyrin repeat-containing domain"/>
    <property type="match status" value="2"/>
</dbReference>
<sequence length="251" mass="27900">MLVLGRTPLYYAIQGDGSQAVVECLIKKGADPNKAANRGVTPLHCAARKGFLCRCISFFNTHIMYSQLQAGADVITNSHVKPLSVAAHKGLADCIQCLLEAGADPNERDEDGKLPIEVAASRGREKCVEILLRVTDPLPKYEGLSISEMITNEIPIRHHEVRCSIEEGDTAYWGKEYARALRCYTKALRLGIDDESELYAKRSLCHLMTRDEERYLDDAMVYVKLLDSSLSGFLTQADVKRMVLVSYATKS</sequence>
<dbReference type="InterPro" id="IPR036770">
    <property type="entry name" value="Ankyrin_rpt-contain_sf"/>
</dbReference>
<keyword evidence="3" id="KW-1185">Reference proteome</keyword>
<dbReference type="PANTHER" id="PTHR46224">
    <property type="entry name" value="ANKYRIN REPEAT FAMILY PROTEIN"/>
    <property type="match status" value="1"/>
</dbReference>
<dbReference type="InterPro" id="IPR051616">
    <property type="entry name" value="Cul2-RING_E3_ligase_SR"/>
</dbReference>
<dbReference type="SUPFAM" id="SSF48452">
    <property type="entry name" value="TPR-like"/>
    <property type="match status" value="1"/>
</dbReference>
<keyword evidence="1" id="KW-0040">ANK repeat</keyword>
<name>A0A835EKM4_9POAL</name>
<protein>
    <submittedName>
        <fullName evidence="2">Uncharacterized protein</fullName>
    </submittedName>
</protein>
<dbReference type="EMBL" id="JACEFO010001947">
    <property type="protein sequence ID" value="KAF8692217.1"/>
    <property type="molecule type" value="Genomic_DNA"/>
</dbReference>
<dbReference type="AlphaFoldDB" id="A0A835EKM4"/>
<dbReference type="PANTHER" id="PTHR46224:SF27">
    <property type="match status" value="1"/>
</dbReference>
<comment type="caution">
    <text evidence="2">The sequence shown here is derived from an EMBL/GenBank/DDBJ whole genome shotgun (WGS) entry which is preliminary data.</text>
</comment>
<dbReference type="Pfam" id="PF12796">
    <property type="entry name" value="Ank_2"/>
    <property type="match status" value="2"/>
</dbReference>
<evidence type="ECO:0000313" key="3">
    <source>
        <dbReference type="Proteomes" id="UP000636709"/>
    </source>
</evidence>
<dbReference type="PROSITE" id="PS50088">
    <property type="entry name" value="ANK_REPEAT"/>
    <property type="match status" value="2"/>
</dbReference>
<feature type="repeat" description="ANK" evidence="1">
    <location>
        <begin position="78"/>
        <end position="110"/>
    </location>
</feature>
<evidence type="ECO:0000313" key="2">
    <source>
        <dbReference type="EMBL" id="KAF8692217.1"/>
    </source>
</evidence>
<dbReference type="SUPFAM" id="SSF48403">
    <property type="entry name" value="Ankyrin repeat"/>
    <property type="match status" value="1"/>
</dbReference>